<reference evidence="6 7" key="1">
    <citation type="journal article" date="2018" name="Nat. Biotechnol.">
        <title>A standardized bacterial taxonomy based on genome phylogeny substantially revises the tree of life.</title>
        <authorList>
            <person name="Parks D.H."/>
            <person name="Chuvochina M."/>
            <person name="Waite D.W."/>
            <person name="Rinke C."/>
            <person name="Skarshewski A."/>
            <person name="Chaumeil P.A."/>
            <person name="Hugenholtz P."/>
        </authorList>
    </citation>
    <scope>NUCLEOTIDE SEQUENCE [LARGE SCALE GENOMIC DNA]</scope>
    <source>
        <strain evidence="6">UBA9956</strain>
    </source>
</reference>
<dbReference type="PANTHER" id="PTHR43033:SF1">
    <property type="entry name" value="TRNA(ILE)-LYSIDINE SYNTHASE-RELATED"/>
    <property type="match status" value="1"/>
</dbReference>
<evidence type="ECO:0000313" key="7">
    <source>
        <dbReference type="Proteomes" id="UP000264062"/>
    </source>
</evidence>
<dbReference type="GO" id="GO:0008033">
    <property type="term" value="P:tRNA processing"/>
    <property type="evidence" value="ECO:0007669"/>
    <property type="project" value="UniProtKB-KW"/>
</dbReference>
<dbReference type="GO" id="GO:0005524">
    <property type="term" value="F:ATP binding"/>
    <property type="evidence" value="ECO:0007669"/>
    <property type="project" value="UniProtKB-KW"/>
</dbReference>
<dbReference type="EMBL" id="DMZY01000080">
    <property type="protein sequence ID" value="HAV92050.1"/>
    <property type="molecule type" value="Genomic_DNA"/>
</dbReference>
<proteinExistence type="predicted"/>
<dbReference type="PANTHER" id="PTHR43033">
    <property type="entry name" value="TRNA(ILE)-LYSIDINE SYNTHASE-RELATED"/>
    <property type="match status" value="1"/>
</dbReference>
<dbReference type="AlphaFoldDB" id="A0A350H934"/>
<evidence type="ECO:0000259" key="5">
    <source>
        <dbReference type="SMART" id="SM00977"/>
    </source>
</evidence>
<comment type="caution">
    <text evidence="6">The sequence shown here is derived from an EMBL/GenBank/DDBJ whole genome shotgun (WGS) entry which is preliminary data.</text>
</comment>
<evidence type="ECO:0000256" key="2">
    <source>
        <dbReference type="ARBA" id="ARBA00022694"/>
    </source>
</evidence>
<organism evidence="6 7">
    <name type="scientific">candidate division WOR-3 bacterium</name>
    <dbReference type="NCBI Taxonomy" id="2052148"/>
    <lineage>
        <taxon>Bacteria</taxon>
        <taxon>Bacteria division WOR-3</taxon>
    </lineage>
</organism>
<keyword evidence="2" id="KW-0819">tRNA processing</keyword>
<keyword evidence="1" id="KW-0436">Ligase</keyword>
<feature type="non-terminal residue" evidence="6">
    <location>
        <position position="1"/>
    </location>
</feature>
<accession>A0A350H934</accession>
<evidence type="ECO:0000256" key="1">
    <source>
        <dbReference type="ARBA" id="ARBA00022598"/>
    </source>
</evidence>
<keyword evidence="4" id="KW-0067">ATP-binding</keyword>
<keyword evidence="3" id="KW-0547">Nucleotide-binding</keyword>
<evidence type="ECO:0000313" key="6">
    <source>
        <dbReference type="EMBL" id="HAV92050.1"/>
    </source>
</evidence>
<dbReference type="GO" id="GO:0005737">
    <property type="term" value="C:cytoplasm"/>
    <property type="evidence" value="ECO:0007669"/>
    <property type="project" value="InterPro"/>
</dbReference>
<dbReference type="InterPro" id="IPR012796">
    <property type="entry name" value="Lysidine-tRNA-synth_C"/>
</dbReference>
<sequence length="276" mass="32298">IKDFLIKNKITFIEDETNNNEKFTRNRIRKNIIPVLNASIAGGLGKFKRFFENTDSVLMLFDFLIEDRLNIMKSKNPIILDISKILYYNNKLRKNLLYYILSKNLFVDSSLIESIDRVISSKRPNIIFKEKGMIIEKSYNDLKIEREAGDEFDKEDFLKPGMETLFNGYTLKITKTVFIESLLKKKNVFVFPLSAGRRFKIRTLQTSDSFVPFGMNKEKKVSRFLMDNKISLSERRRVPLILNEKDEILAVGSLRRTGLYRMKKQKGCLCIYVGKN</sequence>
<evidence type="ECO:0000256" key="3">
    <source>
        <dbReference type="ARBA" id="ARBA00022741"/>
    </source>
</evidence>
<dbReference type="Pfam" id="PF11734">
    <property type="entry name" value="TilS_C"/>
    <property type="match status" value="1"/>
</dbReference>
<dbReference type="Gene3D" id="1.10.10.1360">
    <property type="entry name" value="tRNA (Ile)-lysidine synthase"/>
    <property type="match status" value="1"/>
</dbReference>
<dbReference type="SUPFAM" id="SSF56037">
    <property type="entry name" value="PheT/TilS domain"/>
    <property type="match status" value="1"/>
</dbReference>
<dbReference type="Proteomes" id="UP000264062">
    <property type="component" value="Unassembled WGS sequence"/>
</dbReference>
<evidence type="ECO:0000256" key="4">
    <source>
        <dbReference type="ARBA" id="ARBA00022840"/>
    </source>
</evidence>
<dbReference type="NCBIfam" id="TIGR02433">
    <property type="entry name" value="lysidine_TilS_C"/>
    <property type="match status" value="1"/>
</dbReference>
<protein>
    <recommendedName>
        <fullName evidence="5">Lysidine-tRNA(Ile) synthetase C-terminal domain-containing protein</fullName>
    </recommendedName>
</protein>
<name>A0A350H934_UNCW3</name>
<feature type="domain" description="Lysidine-tRNA(Ile) synthetase C-terminal" evidence="5">
    <location>
        <begin position="199"/>
        <end position="273"/>
    </location>
</feature>
<dbReference type="GO" id="GO:0016879">
    <property type="term" value="F:ligase activity, forming carbon-nitrogen bonds"/>
    <property type="evidence" value="ECO:0007669"/>
    <property type="project" value="InterPro"/>
</dbReference>
<gene>
    <name evidence="6" type="ORF">DCW38_02585</name>
</gene>
<dbReference type="InterPro" id="IPR012094">
    <property type="entry name" value="tRNA_Ile_lys_synt"/>
</dbReference>
<dbReference type="SMART" id="SM00977">
    <property type="entry name" value="TilS_C"/>
    <property type="match status" value="1"/>
</dbReference>